<feature type="domain" description="CCHC-type" evidence="4">
    <location>
        <begin position="97"/>
        <end position="113"/>
    </location>
</feature>
<proteinExistence type="predicted"/>
<dbReference type="InterPro" id="IPR036875">
    <property type="entry name" value="Znf_CCHC_sf"/>
</dbReference>
<dbReference type="GO" id="GO:0003676">
    <property type="term" value="F:nucleic acid binding"/>
    <property type="evidence" value="ECO:0007669"/>
    <property type="project" value="InterPro"/>
</dbReference>
<sequence>MRNRESDTWVWGQTHMVGRGEAYGTVQVRVRCTGVVVGRMGIWAGKTVWEIVPEFGFLINEASMQIYLMKNCFLIWLFFVASDLVLILSAGSAKVIRCYNCQKEGHVARKCTKPKRPRNSTWFKEKTMVVEALDTWVALDEEQMEFLTDNRDTITTGQASQELVTTTYFQTDDLDAFDYDCDEAPSTNVVLITKLSVYDLDVLLEVSTHDNYLDNYVNDQIVQEIQYYEQPHFNNETDVDITSDSNIISYEQYLKETKNLVVQNTNSSTQQDALIMSVIEEMSNQVAKCNEGCSKHMTGKSSQLINFVRKFMGIVRFRNDHVAAIRVLAAAAPRPADPIGSPSSTSIDQVAPSASTSSKIQQTQSLVISEDLAMIIKLMWIFKVKQDEFGGVLKNKARLAAKGYLQEEGIEFEESFAPVAGIEAIKLFVANAATRNMTIDVFLCRWAKTIIHNWYQEPRACDLGLTKVVFVSCYEKKKLIVRAYDDLNFAKRLFTSMGLFGFGTKKAAVRF</sequence>
<dbReference type="SMART" id="SM00343">
    <property type="entry name" value="ZnF_C2HC"/>
    <property type="match status" value="1"/>
</dbReference>
<dbReference type="SUPFAM" id="SSF57756">
    <property type="entry name" value="Retrovirus zinc finger-like domains"/>
    <property type="match status" value="1"/>
</dbReference>
<feature type="compositionally biased region" description="Polar residues" evidence="2">
    <location>
        <begin position="341"/>
        <end position="356"/>
    </location>
</feature>
<organism evidence="5">
    <name type="scientific">Tanacetum cinerariifolium</name>
    <name type="common">Dalmatian daisy</name>
    <name type="synonym">Chrysanthemum cinerariifolium</name>
    <dbReference type="NCBI Taxonomy" id="118510"/>
    <lineage>
        <taxon>Eukaryota</taxon>
        <taxon>Viridiplantae</taxon>
        <taxon>Streptophyta</taxon>
        <taxon>Embryophyta</taxon>
        <taxon>Tracheophyta</taxon>
        <taxon>Spermatophyta</taxon>
        <taxon>Magnoliopsida</taxon>
        <taxon>eudicotyledons</taxon>
        <taxon>Gunneridae</taxon>
        <taxon>Pentapetalae</taxon>
        <taxon>asterids</taxon>
        <taxon>campanulids</taxon>
        <taxon>Asterales</taxon>
        <taxon>Asteraceae</taxon>
        <taxon>Asteroideae</taxon>
        <taxon>Anthemideae</taxon>
        <taxon>Anthemidinae</taxon>
        <taxon>Tanacetum</taxon>
    </lineage>
</organism>
<dbReference type="EMBL" id="BKCJ010000518">
    <property type="protein sequence ID" value="GEU33923.1"/>
    <property type="molecule type" value="Genomic_DNA"/>
</dbReference>
<feature type="region of interest" description="Disordered" evidence="2">
    <location>
        <begin position="334"/>
        <end position="356"/>
    </location>
</feature>
<dbReference type="InterPro" id="IPR013103">
    <property type="entry name" value="RVT_2"/>
</dbReference>
<dbReference type="Gene3D" id="4.10.60.10">
    <property type="entry name" value="Zinc finger, CCHC-type"/>
    <property type="match status" value="1"/>
</dbReference>
<dbReference type="GO" id="GO:0008270">
    <property type="term" value="F:zinc ion binding"/>
    <property type="evidence" value="ECO:0007669"/>
    <property type="project" value="UniProtKB-KW"/>
</dbReference>
<name>A0A6L2JAA0_TANCI</name>
<keyword evidence="1" id="KW-0479">Metal-binding</keyword>
<comment type="caution">
    <text evidence="5">The sequence shown here is derived from an EMBL/GenBank/DDBJ whole genome shotgun (WGS) entry which is preliminary data.</text>
</comment>
<evidence type="ECO:0000259" key="4">
    <source>
        <dbReference type="PROSITE" id="PS50158"/>
    </source>
</evidence>
<dbReference type="PROSITE" id="PS50158">
    <property type="entry name" value="ZF_CCHC"/>
    <property type="match status" value="1"/>
</dbReference>
<evidence type="ECO:0000256" key="2">
    <source>
        <dbReference type="SAM" id="MobiDB-lite"/>
    </source>
</evidence>
<keyword evidence="3" id="KW-0472">Membrane</keyword>
<keyword evidence="3" id="KW-1133">Transmembrane helix</keyword>
<dbReference type="Pfam" id="PF07727">
    <property type="entry name" value="RVT_2"/>
    <property type="match status" value="1"/>
</dbReference>
<dbReference type="AlphaFoldDB" id="A0A6L2JAA0"/>
<feature type="transmembrane region" description="Helical" evidence="3">
    <location>
        <begin position="73"/>
        <end position="93"/>
    </location>
</feature>
<protein>
    <submittedName>
        <fullName evidence="5">Retrovirus-related Pol polyprotein from transposon TNT 1-94</fullName>
    </submittedName>
</protein>
<evidence type="ECO:0000256" key="3">
    <source>
        <dbReference type="SAM" id="Phobius"/>
    </source>
</evidence>
<dbReference type="InterPro" id="IPR001878">
    <property type="entry name" value="Znf_CCHC"/>
</dbReference>
<evidence type="ECO:0000313" key="5">
    <source>
        <dbReference type="EMBL" id="GEU33923.1"/>
    </source>
</evidence>
<keyword evidence="3" id="KW-0812">Transmembrane</keyword>
<keyword evidence="1" id="KW-0863">Zinc-finger</keyword>
<accession>A0A6L2JAA0</accession>
<reference evidence="5" key="1">
    <citation type="journal article" date="2019" name="Sci. Rep.">
        <title>Draft genome of Tanacetum cinerariifolium, the natural source of mosquito coil.</title>
        <authorList>
            <person name="Yamashiro T."/>
            <person name="Shiraishi A."/>
            <person name="Satake H."/>
            <person name="Nakayama K."/>
        </authorList>
    </citation>
    <scope>NUCLEOTIDE SEQUENCE</scope>
</reference>
<keyword evidence="1" id="KW-0862">Zinc</keyword>
<dbReference type="Pfam" id="PF00098">
    <property type="entry name" value="zf-CCHC"/>
    <property type="match status" value="1"/>
</dbReference>
<gene>
    <name evidence="5" type="ORF">Tci_005901</name>
</gene>
<evidence type="ECO:0000256" key="1">
    <source>
        <dbReference type="PROSITE-ProRule" id="PRU00047"/>
    </source>
</evidence>